<accession>A0A427HUB8</accession>
<dbReference type="SUPFAM" id="SSF52540">
    <property type="entry name" value="P-loop containing nucleoside triphosphate hydrolases"/>
    <property type="match status" value="1"/>
</dbReference>
<proteinExistence type="predicted"/>
<dbReference type="Proteomes" id="UP000272833">
    <property type="component" value="Unassembled WGS sequence"/>
</dbReference>
<protein>
    <submittedName>
        <fullName evidence="3">Transposase</fullName>
    </submittedName>
</protein>
<sequence>MLMLKKILLAHELTQAELGRVVRLSGPTVAQWINHGLWPKRTPRAELEAKVTAWLQGVGVTVANDPFAEWQGIEEVAQGSGNSPEPEHTAEDDTHNEEPDLMLLRKQTLSPDARRAFGLFRDPFAEPASSEEMFLSPDIRYVREALYQGAKHGNLFAAVVGESGSGKSTLRKDLRARIARDRLPLVLIEPYVLAMEDNDIKGKTLKSVHICEAILEEIAPSAKPARSSEARFRQVHRALRESAKMGNKHLLIIEEAHSLPVPTLKHLKRFFELEAENGFDKLISIVLIGQTELGNRLDERSPEVREVVQRCELLTLNPLGTHLQAYLQHRFQVVGKPLDEVIGDDGIAALYAKLTSPGRNGRPGHSVVYPLAVQNVLTAALNAAASIGATRLSPEIIAEV</sequence>
<dbReference type="InterPro" id="IPR052026">
    <property type="entry name" value="ExeA_AAA_ATPase_DNA-bind"/>
</dbReference>
<feature type="region of interest" description="Disordered" evidence="1">
    <location>
        <begin position="77"/>
        <end position="97"/>
    </location>
</feature>
<feature type="compositionally biased region" description="Basic and acidic residues" evidence="1">
    <location>
        <begin position="85"/>
        <end position="97"/>
    </location>
</feature>
<organism evidence="3 4">
    <name type="scientific">Ectopseudomonas oleovorans</name>
    <name type="common">Pseudomonas oleovorans</name>
    <dbReference type="NCBI Taxonomy" id="301"/>
    <lineage>
        <taxon>Bacteria</taxon>
        <taxon>Pseudomonadati</taxon>
        <taxon>Pseudomonadota</taxon>
        <taxon>Gammaproteobacteria</taxon>
        <taxon>Pseudomonadales</taxon>
        <taxon>Pseudomonadaceae</taxon>
        <taxon>Ectopseudomonas</taxon>
    </lineage>
</organism>
<feature type="domain" description="ORC1/DEAH AAA+ ATPase" evidence="2">
    <location>
        <begin position="153"/>
        <end position="297"/>
    </location>
</feature>
<comment type="caution">
    <text evidence="3">The sequence shown here is derived from an EMBL/GenBank/DDBJ whole genome shotgun (WGS) entry which is preliminary data.</text>
</comment>
<dbReference type="PANTHER" id="PTHR35894:SF1">
    <property type="entry name" value="PHOSPHORIBULOKINASE _ URIDINE KINASE FAMILY"/>
    <property type="match status" value="1"/>
</dbReference>
<dbReference type="InterPro" id="IPR027417">
    <property type="entry name" value="P-loop_NTPase"/>
</dbReference>
<evidence type="ECO:0000256" key="1">
    <source>
        <dbReference type="SAM" id="MobiDB-lite"/>
    </source>
</evidence>
<dbReference type="EMBL" id="RHRS01000006">
    <property type="protein sequence ID" value="RRW38489.1"/>
    <property type="molecule type" value="Genomic_DNA"/>
</dbReference>
<dbReference type="PANTHER" id="PTHR35894">
    <property type="entry name" value="GENERAL SECRETION PATHWAY PROTEIN A-RELATED"/>
    <property type="match status" value="1"/>
</dbReference>
<dbReference type="AlphaFoldDB" id="A0A427HUB8"/>
<dbReference type="GO" id="GO:0016887">
    <property type="term" value="F:ATP hydrolysis activity"/>
    <property type="evidence" value="ECO:0007669"/>
    <property type="project" value="InterPro"/>
</dbReference>
<gene>
    <name evidence="3" type="ORF">EGJ44_03880</name>
</gene>
<evidence type="ECO:0000313" key="3">
    <source>
        <dbReference type="EMBL" id="RRW38489.1"/>
    </source>
</evidence>
<reference evidence="3 4" key="1">
    <citation type="submission" date="2018-10" db="EMBL/GenBank/DDBJ databases">
        <title>Transmission dynamics of multidrug resistant bacteria on intensive care unit surfaces.</title>
        <authorList>
            <person name="D'Souza A.W."/>
            <person name="Potter R.F."/>
            <person name="Wallace M."/>
            <person name="Shupe A."/>
            <person name="Patel S."/>
            <person name="Sun S."/>
            <person name="Gul D."/>
            <person name="Kwon J.H."/>
            <person name="Andleeb S."/>
            <person name="Burnham C.-A.D."/>
            <person name="Dantas G."/>
        </authorList>
    </citation>
    <scope>NUCLEOTIDE SEQUENCE [LARGE SCALE GENOMIC DNA]</scope>
    <source>
        <strain evidence="3 4">PO_271</strain>
    </source>
</reference>
<dbReference type="Gene3D" id="3.40.50.300">
    <property type="entry name" value="P-loop containing nucleotide triphosphate hydrolases"/>
    <property type="match status" value="1"/>
</dbReference>
<evidence type="ECO:0000259" key="2">
    <source>
        <dbReference type="Pfam" id="PF13401"/>
    </source>
</evidence>
<dbReference type="Pfam" id="PF13401">
    <property type="entry name" value="AAA_22"/>
    <property type="match status" value="1"/>
</dbReference>
<name>A0A427HUB8_ECTOL</name>
<evidence type="ECO:0000313" key="4">
    <source>
        <dbReference type="Proteomes" id="UP000272833"/>
    </source>
</evidence>
<dbReference type="RefSeq" id="WP_125873602.1">
    <property type="nucleotide sequence ID" value="NZ_RHRS01000006.1"/>
</dbReference>
<dbReference type="InterPro" id="IPR049945">
    <property type="entry name" value="AAA_22"/>
</dbReference>